<feature type="region of interest" description="Disordered" evidence="1">
    <location>
        <begin position="1"/>
        <end position="53"/>
    </location>
</feature>
<evidence type="ECO:0000313" key="3">
    <source>
        <dbReference type="Proteomes" id="UP000777438"/>
    </source>
</evidence>
<dbReference type="EMBL" id="JAGPYM010000031">
    <property type="protein sequence ID" value="KAH6877170.1"/>
    <property type="molecule type" value="Genomic_DNA"/>
</dbReference>
<protein>
    <recommendedName>
        <fullName evidence="4">BZIP domain-containing protein</fullName>
    </recommendedName>
</protein>
<feature type="region of interest" description="Disordered" evidence="1">
    <location>
        <begin position="115"/>
        <end position="197"/>
    </location>
</feature>
<dbReference type="Proteomes" id="UP000777438">
    <property type="component" value="Unassembled WGS sequence"/>
</dbReference>
<dbReference type="PANTHER" id="PTHR40618">
    <property type="entry name" value="B-ZIP TRANSCRIPTION FACTOR (EUROFUNG)-RELATED"/>
    <property type="match status" value="1"/>
</dbReference>
<evidence type="ECO:0000313" key="2">
    <source>
        <dbReference type="EMBL" id="KAH6877170.1"/>
    </source>
</evidence>
<dbReference type="AlphaFoldDB" id="A0A9P9AMD1"/>
<dbReference type="OrthoDB" id="3555317at2759"/>
<proteinExistence type="predicted"/>
<comment type="caution">
    <text evidence="2">The sequence shown here is derived from an EMBL/GenBank/DDBJ whole genome shotgun (WGS) entry which is preliminary data.</text>
</comment>
<reference evidence="2 3" key="1">
    <citation type="journal article" date="2021" name="Nat. Commun.">
        <title>Genetic determinants of endophytism in the Arabidopsis root mycobiome.</title>
        <authorList>
            <person name="Mesny F."/>
            <person name="Miyauchi S."/>
            <person name="Thiergart T."/>
            <person name="Pickel B."/>
            <person name="Atanasova L."/>
            <person name="Karlsson M."/>
            <person name="Huettel B."/>
            <person name="Barry K.W."/>
            <person name="Haridas S."/>
            <person name="Chen C."/>
            <person name="Bauer D."/>
            <person name="Andreopoulos W."/>
            <person name="Pangilinan J."/>
            <person name="LaButti K."/>
            <person name="Riley R."/>
            <person name="Lipzen A."/>
            <person name="Clum A."/>
            <person name="Drula E."/>
            <person name="Henrissat B."/>
            <person name="Kohler A."/>
            <person name="Grigoriev I.V."/>
            <person name="Martin F.M."/>
            <person name="Hacquard S."/>
        </authorList>
    </citation>
    <scope>NUCLEOTIDE SEQUENCE [LARGE SCALE GENOMIC DNA]</scope>
    <source>
        <strain evidence="2 3">MPI-CAGE-CH-0241</strain>
    </source>
</reference>
<keyword evidence="3" id="KW-1185">Reference proteome</keyword>
<evidence type="ECO:0000256" key="1">
    <source>
        <dbReference type="SAM" id="MobiDB-lite"/>
    </source>
</evidence>
<dbReference type="PANTHER" id="PTHR40618:SF1">
    <property type="entry name" value="B-ZIP TRANSCRIPTION FACTOR (EUROFUNG)"/>
    <property type="match status" value="1"/>
</dbReference>
<gene>
    <name evidence="2" type="ORF">B0T10DRAFT_194516</name>
</gene>
<feature type="compositionally biased region" description="Low complexity" evidence="1">
    <location>
        <begin position="120"/>
        <end position="164"/>
    </location>
</feature>
<accession>A0A9P9AMD1</accession>
<sequence>MADLSDAKSPPKRRGRPPAPSSSSVDEATLTARRQRNREAQNVFRRRKQAADAAQAKRLRRLEEVVEEMSSIFMNFVDEVLASEIVTHQPGLAASLRKCTRRVLDLAQEVVGPEGFEMASSSSSPLSSEVQPGATATPPPAAAAIIQSTTATQPQPPSTTTTPPDVVMDILGLSSSSSTSPPALSSTSSTHSSDKPIDCDLHLGSDAAHQSCHTARTLALPAPPGVTENIPEPITPTNESLIKHHTLHHLSPQIYGNGWSVNNHPVLGANVNQYWGPRVPLAPGSFAYRLAKASLTIAYLILSKNIHPPIPHSEEHRIFGKELCYRGRDDLLIRLRWLLGPGNEFMYRVVDLPYGQHGDQIFTRSDLDPTFDELGWPAITKARLDRDGSARYLSILGIEKQLLALGGRIVDAETLELNIVNPAGQPSNAAPSEAVPAQSDSWSFVDFYAPNQMRSEPQVLTMQLSIGLLVSNLAKSAVCLMRGPGYPRDSLGGAIQASVTKVS</sequence>
<evidence type="ECO:0008006" key="4">
    <source>
        <dbReference type="Google" id="ProtNLM"/>
    </source>
</evidence>
<name>A0A9P9AMD1_9HYPO</name>
<organism evidence="2 3">
    <name type="scientific">Thelonectria olida</name>
    <dbReference type="NCBI Taxonomy" id="1576542"/>
    <lineage>
        <taxon>Eukaryota</taxon>
        <taxon>Fungi</taxon>
        <taxon>Dikarya</taxon>
        <taxon>Ascomycota</taxon>
        <taxon>Pezizomycotina</taxon>
        <taxon>Sordariomycetes</taxon>
        <taxon>Hypocreomycetidae</taxon>
        <taxon>Hypocreales</taxon>
        <taxon>Nectriaceae</taxon>
        <taxon>Thelonectria</taxon>
    </lineage>
</organism>
<feature type="compositionally biased region" description="Low complexity" evidence="1">
    <location>
        <begin position="173"/>
        <end position="191"/>
    </location>
</feature>